<proteinExistence type="inferred from homology"/>
<evidence type="ECO:0000313" key="8">
    <source>
        <dbReference type="EMBL" id="SDI83327.1"/>
    </source>
</evidence>
<dbReference type="PROSITE" id="PS00149">
    <property type="entry name" value="SULFATASE_2"/>
    <property type="match status" value="1"/>
</dbReference>
<keyword evidence="3" id="KW-0378">Hydrolase</keyword>
<dbReference type="Pfam" id="PF00884">
    <property type="entry name" value="Sulfatase"/>
    <property type="match status" value="1"/>
</dbReference>
<evidence type="ECO:0000313" key="9">
    <source>
        <dbReference type="Proteomes" id="UP000181870"/>
    </source>
</evidence>
<comment type="similarity">
    <text evidence="1">Belongs to the sulfatase family.</text>
</comment>
<feature type="chain" id="PRO_5010172331" evidence="6">
    <location>
        <begin position="22"/>
        <end position="525"/>
    </location>
</feature>
<dbReference type="InterPro" id="IPR017850">
    <property type="entry name" value="Alkaline_phosphatase_core_sf"/>
</dbReference>
<evidence type="ECO:0000256" key="6">
    <source>
        <dbReference type="SAM" id="SignalP"/>
    </source>
</evidence>
<dbReference type="AlphaFoldDB" id="A0A1G8NT25"/>
<dbReference type="PANTHER" id="PTHR42693">
    <property type="entry name" value="ARYLSULFATASE FAMILY MEMBER"/>
    <property type="match status" value="1"/>
</dbReference>
<evidence type="ECO:0000256" key="2">
    <source>
        <dbReference type="ARBA" id="ARBA00022723"/>
    </source>
</evidence>
<evidence type="ECO:0000259" key="7">
    <source>
        <dbReference type="Pfam" id="PF00884"/>
    </source>
</evidence>
<dbReference type="InterPro" id="IPR000917">
    <property type="entry name" value="Sulfatase_N"/>
</dbReference>
<dbReference type="GO" id="GO:0046872">
    <property type="term" value="F:metal ion binding"/>
    <property type="evidence" value="ECO:0007669"/>
    <property type="project" value="UniProtKB-KW"/>
</dbReference>
<dbReference type="CDD" id="cd16025">
    <property type="entry name" value="PAS_like"/>
    <property type="match status" value="1"/>
</dbReference>
<evidence type="ECO:0000256" key="1">
    <source>
        <dbReference type="ARBA" id="ARBA00008779"/>
    </source>
</evidence>
<evidence type="ECO:0000256" key="5">
    <source>
        <dbReference type="PIRSR" id="PIRSR600917-52"/>
    </source>
</evidence>
<comment type="PTM">
    <text evidence="5">The conversion to 3-oxoalanine (also known as C-formylglycine, FGly), of a serine or cysteine residue in prokaryotes and of a cysteine residue in eukaryotes, is critical for catalytic activity.</text>
</comment>
<name>A0A1G8NT25_BACOV</name>
<feature type="modified residue" description="3-oxoalanine (Ser)" evidence="5">
    <location>
        <position position="73"/>
    </location>
</feature>
<dbReference type="GO" id="GO:0004065">
    <property type="term" value="F:arylsulfatase activity"/>
    <property type="evidence" value="ECO:0007669"/>
    <property type="project" value="TreeGrafter"/>
</dbReference>
<organism evidence="8 9">
    <name type="scientific">Bacteroides ovatus</name>
    <dbReference type="NCBI Taxonomy" id="28116"/>
    <lineage>
        <taxon>Bacteria</taxon>
        <taxon>Pseudomonadati</taxon>
        <taxon>Bacteroidota</taxon>
        <taxon>Bacteroidia</taxon>
        <taxon>Bacteroidales</taxon>
        <taxon>Bacteroidaceae</taxon>
        <taxon>Bacteroides</taxon>
    </lineage>
</organism>
<gene>
    <name evidence="8" type="ORF">SAMN05192582_10809</name>
</gene>
<dbReference type="InterPro" id="IPR024607">
    <property type="entry name" value="Sulfatase_CS"/>
</dbReference>
<keyword evidence="6" id="KW-0732">Signal</keyword>
<dbReference type="FunFam" id="3.40.720.10:FF:000047">
    <property type="entry name" value="Arylsulfatase"/>
    <property type="match status" value="1"/>
</dbReference>
<dbReference type="Gene3D" id="3.40.720.10">
    <property type="entry name" value="Alkaline Phosphatase, subunit A"/>
    <property type="match status" value="1"/>
</dbReference>
<dbReference type="Proteomes" id="UP000181870">
    <property type="component" value="Unassembled WGS sequence"/>
</dbReference>
<evidence type="ECO:0000256" key="3">
    <source>
        <dbReference type="ARBA" id="ARBA00022801"/>
    </source>
</evidence>
<keyword evidence="2" id="KW-0479">Metal-binding</keyword>
<dbReference type="SUPFAM" id="SSF53649">
    <property type="entry name" value="Alkaline phosphatase-like"/>
    <property type="match status" value="1"/>
</dbReference>
<evidence type="ECO:0000256" key="4">
    <source>
        <dbReference type="ARBA" id="ARBA00022837"/>
    </source>
</evidence>
<accession>A0A1G8NT25</accession>
<protein>
    <submittedName>
        <fullName evidence="8">Arylsulfatase</fullName>
    </submittedName>
</protein>
<feature type="signal peptide" evidence="6">
    <location>
        <begin position="1"/>
        <end position="21"/>
    </location>
</feature>
<dbReference type="EMBL" id="FNDO01000080">
    <property type="protein sequence ID" value="SDI83327.1"/>
    <property type="molecule type" value="Genomic_DNA"/>
</dbReference>
<keyword evidence="4" id="KW-0106">Calcium</keyword>
<feature type="domain" description="Sulfatase N-terminal" evidence="7">
    <location>
        <begin position="27"/>
        <end position="418"/>
    </location>
</feature>
<dbReference type="PANTHER" id="PTHR42693:SF53">
    <property type="entry name" value="ENDO-4-O-SULFATASE"/>
    <property type="match status" value="1"/>
</dbReference>
<dbReference type="RefSeq" id="WP_074638709.1">
    <property type="nucleotide sequence ID" value="NZ_FNDO01000080.1"/>
</dbReference>
<dbReference type="Gene3D" id="3.30.1120.10">
    <property type="match status" value="1"/>
</dbReference>
<reference evidence="8 9" key="1">
    <citation type="submission" date="2016-10" db="EMBL/GenBank/DDBJ databases">
        <authorList>
            <person name="de Groot N.N."/>
        </authorList>
    </citation>
    <scope>NUCLEOTIDE SEQUENCE [LARGE SCALE GENOMIC DNA]</scope>
    <source>
        <strain evidence="8 9">NLAE-zl-C57</strain>
    </source>
</reference>
<dbReference type="InterPro" id="IPR050738">
    <property type="entry name" value="Sulfatase"/>
</dbReference>
<sequence length="525" mass="60470">MTNKNMLLMGTASLLSLHAAAQNDPKPNIVLIMVDDMGYSDLGCYGGEIPTPNLDNLAKKGVRFTHFCNTGRSCPSRASLLTGLYPQQAGIGMMSEDPHSAEDHGVHGYMGYLNRNSVTIAEVLKEAGYHTYMSGKWHVGMHGQEKWPLQRGFDHFYGILSGACSYLQPHGDRNLTLDNQQLPPPEQPYYTTDAFTDYAIKFVDERPKDDNPFFLYLAYNAPHWPLHAKQEDIDKFVGKYRKGWQKVREARLKRMIKMGLVDKNWDLAQWEGRQWSELTEDEQIELDRRMSVYAAQVHCMDYNVGRLIKYLEEKGELNNTLLIFLSDNGACAEPHREKGFGTIDMINNPNEWVNPSYGLPWAQVSNTPYRKYKVRAYEGGTSTPLIISWPDKYAKYNGEIRHNRAFLPDIMATFIDAAETTYPKTYHGGNEIIPLEGASMLPILTNTDTELHEYIFGEHFDNCVVWWKNWKAVKDQNSKVWELFNLEKDRTERVDLSRENPKILKQMVNEWNKWANTHYVYPKGK</sequence>